<organism evidence="2 3">
    <name type="scientific">Chelativorans intermedius</name>
    <dbReference type="NCBI Taxonomy" id="515947"/>
    <lineage>
        <taxon>Bacteria</taxon>
        <taxon>Pseudomonadati</taxon>
        <taxon>Pseudomonadota</taxon>
        <taxon>Alphaproteobacteria</taxon>
        <taxon>Hyphomicrobiales</taxon>
        <taxon>Phyllobacteriaceae</taxon>
        <taxon>Chelativorans</taxon>
    </lineage>
</organism>
<evidence type="ECO:0000256" key="1">
    <source>
        <dbReference type="SAM" id="MobiDB-lite"/>
    </source>
</evidence>
<proteinExistence type="predicted"/>
<dbReference type="Proteomes" id="UP001589755">
    <property type="component" value="Unassembled WGS sequence"/>
</dbReference>
<evidence type="ECO:0008006" key="4">
    <source>
        <dbReference type="Google" id="ProtNLM"/>
    </source>
</evidence>
<gene>
    <name evidence="2" type="ORF">ACFFJ2_09335</name>
</gene>
<evidence type="ECO:0000313" key="3">
    <source>
        <dbReference type="Proteomes" id="UP001589755"/>
    </source>
</evidence>
<sequence length="305" mass="33280">MAEKSPKSKSDSSLASWKFDVENMVNADPDLPACALNVVRVYLEFFNEDNPHPYCAMSKLIARTKLSAPTIKRARAALVRHGYMVPKGASAGKGATRYELRNPRRELVQRLIAEREAELQEANGGRWKAEDDQNIRDQIFTPSARGDGDQDQVSNFTPPKDQILPPKGAKIDPLITVEITGENTGGAAEAAPHNGEIAEDNLYVGDGPNGRPPTGGEKDTPVRKQKPNPAAGQNHQGRALKAFELVMSKLDLLNDPKRQFMAELEAKLDAGAPISDDDAERLWSIYDFVAPNDEAGLSPVASIPF</sequence>
<feature type="region of interest" description="Disordered" evidence="1">
    <location>
        <begin position="140"/>
        <end position="168"/>
    </location>
</feature>
<dbReference type="RefSeq" id="WP_261521200.1">
    <property type="nucleotide sequence ID" value="NZ_JAODNW010000017.1"/>
</dbReference>
<comment type="caution">
    <text evidence="2">The sequence shown here is derived from an EMBL/GenBank/DDBJ whole genome shotgun (WGS) entry which is preliminary data.</text>
</comment>
<accession>A0ABV6D7F8</accession>
<feature type="region of interest" description="Disordered" evidence="1">
    <location>
        <begin position="185"/>
        <end position="236"/>
    </location>
</feature>
<name>A0ABV6D7F8_9HYPH</name>
<evidence type="ECO:0000313" key="2">
    <source>
        <dbReference type="EMBL" id="MFC0208601.1"/>
    </source>
</evidence>
<reference evidence="2 3" key="1">
    <citation type="submission" date="2024-09" db="EMBL/GenBank/DDBJ databases">
        <authorList>
            <person name="Sun Q."/>
            <person name="Mori K."/>
        </authorList>
    </citation>
    <scope>NUCLEOTIDE SEQUENCE [LARGE SCALE GENOMIC DNA]</scope>
    <source>
        <strain evidence="2 3">CCM 8543</strain>
    </source>
</reference>
<dbReference type="EMBL" id="JBHLXD010000012">
    <property type="protein sequence ID" value="MFC0208601.1"/>
    <property type="molecule type" value="Genomic_DNA"/>
</dbReference>
<keyword evidence="3" id="KW-1185">Reference proteome</keyword>
<protein>
    <recommendedName>
        <fullName evidence="4">Helix-turn-helix domain-containing protein</fullName>
    </recommendedName>
</protein>